<keyword evidence="1" id="KW-0728">SH3 domain</keyword>
<evidence type="ECO:0000313" key="3">
    <source>
        <dbReference type="EMBL" id="MEA5665927.1"/>
    </source>
</evidence>
<dbReference type="InterPro" id="IPR001452">
    <property type="entry name" value="SH3_domain"/>
</dbReference>
<organism evidence="3 4">
    <name type="scientific">Stenotrophomonas capsici</name>
    <dbReference type="NCBI Taxonomy" id="3110230"/>
    <lineage>
        <taxon>Bacteria</taxon>
        <taxon>Pseudomonadati</taxon>
        <taxon>Pseudomonadota</taxon>
        <taxon>Gammaproteobacteria</taxon>
        <taxon>Lysobacterales</taxon>
        <taxon>Lysobacteraceae</taxon>
        <taxon>Stenotrophomonas</taxon>
    </lineage>
</organism>
<dbReference type="Proteomes" id="UP001301653">
    <property type="component" value="Unassembled WGS sequence"/>
</dbReference>
<evidence type="ECO:0000313" key="4">
    <source>
        <dbReference type="Proteomes" id="UP001301653"/>
    </source>
</evidence>
<sequence length="87" mass="9889">MAWTPEPRGPDQCRCNLQETHMEARQYRVIRGHTSEYPNPISFTKGALLVVGERHEGPEGWDNWLLCDTQGQKGGWVPLANLSEGRQ</sequence>
<gene>
    <name evidence="3" type="ORF">VA603_00020</name>
</gene>
<accession>A0ABU5UYY2</accession>
<evidence type="ECO:0000256" key="1">
    <source>
        <dbReference type="ARBA" id="ARBA00022443"/>
    </source>
</evidence>
<evidence type="ECO:0000259" key="2">
    <source>
        <dbReference type="Pfam" id="PF07653"/>
    </source>
</evidence>
<proteinExistence type="predicted"/>
<name>A0ABU5UYY2_9GAMM</name>
<dbReference type="InterPro" id="IPR036028">
    <property type="entry name" value="SH3-like_dom_sf"/>
</dbReference>
<dbReference type="Pfam" id="PF07653">
    <property type="entry name" value="SH3_2"/>
    <property type="match status" value="1"/>
</dbReference>
<dbReference type="RefSeq" id="WP_323437574.1">
    <property type="nucleotide sequence ID" value="NZ_JAYFUH010000001.1"/>
</dbReference>
<keyword evidence="4" id="KW-1185">Reference proteome</keyword>
<dbReference type="SUPFAM" id="SSF50044">
    <property type="entry name" value="SH3-domain"/>
    <property type="match status" value="1"/>
</dbReference>
<dbReference type="EMBL" id="JAYFUH010000001">
    <property type="protein sequence ID" value="MEA5665927.1"/>
    <property type="molecule type" value="Genomic_DNA"/>
</dbReference>
<protein>
    <submittedName>
        <fullName evidence="3">SH3 domain-containing protein</fullName>
    </submittedName>
</protein>
<dbReference type="Gene3D" id="2.30.30.40">
    <property type="entry name" value="SH3 Domains"/>
    <property type="match status" value="1"/>
</dbReference>
<reference evidence="3 4" key="1">
    <citation type="submission" date="2023-12" db="EMBL/GenBank/DDBJ databases">
        <title>Stenotrophomonas guangdongensis sp. nov., isolated from wilted pepper plants (Capsicum annuum).</title>
        <authorList>
            <person name="Qiu M."/>
            <person name="Li Y."/>
            <person name="Liu Q."/>
            <person name="Zhang X."/>
            <person name="Huang Y."/>
            <person name="Guo R."/>
            <person name="Hu M."/>
            <person name="Zhou J."/>
            <person name="Zhou X."/>
        </authorList>
    </citation>
    <scope>NUCLEOTIDE SEQUENCE [LARGE SCALE GENOMIC DNA]</scope>
    <source>
        <strain evidence="3 4">MH1</strain>
    </source>
</reference>
<feature type="domain" description="SH3" evidence="2">
    <location>
        <begin position="27"/>
        <end position="84"/>
    </location>
</feature>
<comment type="caution">
    <text evidence="3">The sequence shown here is derived from an EMBL/GenBank/DDBJ whole genome shotgun (WGS) entry which is preliminary data.</text>
</comment>